<gene>
    <name evidence="1" type="ORF">ElyMa_001391500</name>
</gene>
<reference evidence="1 2" key="1">
    <citation type="journal article" date="2021" name="Elife">
        <title>Chloroplast acquisition without the gene transfer in kleptoplastic sea slugs, Plakobranchus ocellatus.</title>
        <authorList>
            <person name="Maeda T."/>
            <person name="Takahashi S."/>
            <person name="Yoshida T."/>
            <person name="Shimamura S."/>
            <person name="Takaki Y."/>
            <person name="Nagai Y."/>
            <person name="Toyoda A."/>
            <person name="Suzuki Y."/>
            <person name="Arimoto A."/>
            <person name="Ishii H."/>
            <person name="Satoh N."/>
            <person name="Nishiyama T."/>
            <person name="Hasebe M."/>
            <person name="Maruyama T."/>
            <person name="Minagawa J."/>
            <person name="Obokata J."/>
            <person name="Shigenobu S."/>
        </authorList>
    </citation>
    <scope>NUCLEOTIDE SEQUENCE [LARGE SCALE GENOMIC DNA]</scope>
</reference>
<accession>A0AAV4IXH1</accession>
<name>A0AAV4IXH1_9GAST</name>
<organism evidence="1 2">
    <name type="scientific">Elysia marginata</name>
    <dbReference type="NCBI Taxonomy" id="1093978"/>
    <lineage>
        <taxon>Eukaryota</taxon>
        <taxon>Metazoa</taxon>
        <taxon>Spiralia</taxon>
        <taxon>Lophotrochozoa</taxon>
        <taxon>Mollusca</taxon>
        <taxon>Gastropoda</taxon>
        <taxon>Heterobranchia</taxon>
        <taxon>Euthyneura</taxon>
        <taxon>Panpulmonata</taxon>
        <taxon>Sacoglossa</taxon>
        <taxon>Placobranchoidea</taxon>
        <taxon>Plakobranchidae</taxon>
        <taxon>Elysia</taxon>
    </lineage>
</organism>
<evidence type="ECO:0000313" key="1">
    <source>
        <dbReference type="EMBL" id="GFS13206.1"/>
    </source>
</evidence>
<evidence type="ECO:0000313" key="2">
    <source>
        <dbReference type="Proteomes" id="UP000762676"/>
    </source>
</evidence>
<comment type="caution">
    <text evidence="1">The sequence shown here is derived from an EMBL/GenBank/DDBJ whole genome shotgun (WGS) entry which is preliminary data.</text>
</comment>
<keyword evidence="2" id="KW-1185">Reference proteome</keyword>
<sequence length="215" mass="24066">MFAPNGPWPKERLTFIDLVGEYIYPRYDPYDDMFHLTADACGFEIKFRPFDSVDQSQVPGVSVSVTAAKSTQWLSPGEVMGLPPDGLTLDEVARGVGVRSHSQAMVYHMLMSDIAQNQPAASGQCSSLGQSVRRCPHRSDTAAAFSACFFILNAPRFVRCYDDTDNGDLVLQLFRECFEALCFKDATQCELVKRAVRKCSNKNIAEMRQFLQRPC</sequence>
<dbReference type="EMBL" id="BMAT01002754">
    <property type="protein sequence ID" value="GFS13206.1"/>
    <property type="molecule type" value="Genomic_DNA"/>
</dbReference>
<protein>
    <submittedName>
        <fullName evidence="1">Uncharacterized protein</fullName>
    </submittedName>
</protein>
<dbReference type="Proteomes" id="UP000762676">
    <property type="component" value="Unassembled WGS sequence"/>
</dbReference>
<dbReference type="AlphaFoldDB" id="A0AAV4IXH1"/>
<proteinExistence type="predicted"/>